<evidence type="ECO:0000313" key="2">
    <source>
        <dbReference type="EMBL" id="CRZ10259.1"/>
    </source>
</evidence>
<keyword evidence="1" id="KW-0472">Membrane</keyword>
<feature type="transmembrane region" description="Helical" evidence="1">
    <location>
        <begin position="90"/>
        <end position="115"/>
    </location>
</feature>
<reference evidence="2" key="1">
    <citation type="submission" date="2015-04" db="EMBL/GenBank/DDBJ databases">
        <title>The genome sequence of the plant pathogenic Rhizarian Plasmodiophora brassicae reveals insights in its biotrophic life cycle and the origin of chitin synthesis.</title>
        <authorList>
            <person name="Schwelm A."/>
            <person name="Fogelqvist J."/>
            <person name="Knaust A."/>
            <person name="Julke S."/>
            <person name="Lilja T."/>
            <person name="Dhandapani V."/>
            <person name="Bonilla-Rosso G."/>
            <person name="Karlsson M."/>
            <person name="Shevchenko A."/>
            <person name="Choi S.R."/>
            <person name="Kim H.G."/>
            <person name="Park J.Y."/>
            <person name="Lim Y.P."/>
            <person name="Ludwig-Muller J."/>
            <person name="Dixelius C."/>
        </authorList>
    </citation>
    <scope>NUCLEOTIDE SEQUENCE</scope>
    <source>
        <tissue evidence="2">Potato root galls</tissue>
    </source>
</reference>
<dbReference type="EMBL" id="HACM01009817">
    <property type="protein sequence ID" value="CRZ10259.1"/>
    <property type="molecule type" value="Transcribed_RNA"/>
</dbReference>
<name>A0A0H5RNE5_9EUKA</name>
<keyword evidence="1" id="KW-1133">Transmembrane helix</keyword>
<accession>A0A0H5RNE5</accession>
<sequence>MILGSSSLSSDNRDTHVVNDSYSVVTYLWISRFLSDHGRHGVVLVADLESESSMALCLPVSDPCGSADQFWRSHLFASGSVYSRDTPHQLLLAAFWNGLFKMLSVFSLVLSFMSLEKLFLKLMKLRVPTISVYDSEKELGIFDVVRLFEICFRNSI</sequence>
<organism evidence="2">
    <name type="scientific">Spongospora subterranea</name>
    <dbReference type="NCBI Taxonomy" id="70186"/>
    <lineage>
        <taxon>Eukaryota</taxon>
        <taxon>Sar</taxon>
        <taxon>Rhizaria</taxon>
        <taxon>Endomyxa</taxon>
        <taxon>Phytomyxea</taxon>
        <taxon>Plasmodiophorida</taxon>
        <taxon>Plasmodiophoridae</taxon>
        <taxon>Spongospora</taxon>
    </lineage>
</organism>
<evidence type="ECO:0000256" key="1">
    <source>
        <dbReference type="SAM" id="Phobius"/>
    </source>
</evidence>
<protein>
    <submittedName>
        <fullName evidence="2">Uncharacterized protein</fullName>
    </submittedName>
</protein>
<proteinExistence type="predicted"/>
<keyword evidence="1" id="KW-0812">Transmembrane</keyword>
<dbReference type="AlphaFoldDB" id="A0A0H5RNE5"/>